<dbReference type="GO" id="GO:0003676">
    <property type="term" value="F:nucleic acid binding"/>
    <property type="evidence" value="ECO:0007669"/>
    <property type="project" value="InterPro"/>
</dbReference>
<proteinExistence type="predicted"/>
<dbReference type="SUPFAM" id="SSF54928">
    <property type="entry name" value="RNA-binding domain, RBD"/>
    <property type="match status" value="1"/>
</dbReference>
<sequence>MDNSPHHLFTKAVRSLHTRRNAPPPIPIPINPTSSTIQISNAARPSQNLTWTAVEMSNYPPQLTRRDVHHLFKAFNISPDFTLPNTARLSYPLRTSILVAGKQEAERAAREVSGRVFGGRQIYVKVTEIVEWEQREVFVAKLADELKTGIINTAHVYYPLLASKILEVRELVQGASYSAFLQARDPVTAHSSPEEHMEPMENTAKWEFVAAGRSDDRASTMSDKDGRLSALKNLQQTVESQAALEKIWSEWRGSYVLNLGSDQA</sequence>
<comment type="caution">
    <text evidence="1">The sequence shown here is derived from an EMBL/GenBank/DDBJ whole genome shotgun (WGS) entry which is preliminary data.</text>
</comment>
<dbReference type="GeneID" id="63848060"/>
<dbReference type="RefSeq" id="XP_040792092.1">
    <property type="nucleotide sequence ID" value="XM_040930808.1"/>
</dbReference>
<evidence type="ECO:0000313" key="1">
    <source>
        <dbReference type="EMBL" id="KAF1849529.1"/>
    </source>
</evidence>
<dbReference type="InterPro" id="IPR035979">
    <property type="entry name" value="RBD_domain_sf"/>
</dbReference>
<evidence type="ECO:0008006" key="3">
    <source>
        <dbReference type="Google" id="ProtNLM"/>
    </source>
</evidence>
<dbReference type="OrthoDB" id="1049195at2759"/>
<keyword evidence="2" id="KW-1185">Reference proteome</keyword>
<dbReference type="Proteomes" id="UP000800039">
    <property type="component" value="Unassembled WGS sequence"/>
</dbReference>
<protein>
    <recommendedName>
        <fullName evidence="3">RRM domain-containing protein</fullName>
    </recommendedName>
</protein>
<dbReference type="AlphaFoldDB" id="A0A9P4LCV2"/>
<name>A0A9P4LCV2_9PLEO</name>
<gene>
    <name evidence="1" type="ORF">K460DRAFT_331599</name>
</gene>
<reference evidence="1" key="1">
    <citation type="submission" date="2020-01" db="EMBL/GenBank/DDBJ databases">
        <authorList>
            <consortium name="DOE Joint Genome Institute"/>
            <person name="Haridas S."/>
            <person name="Albert R."/>
            <person name="Binder M."/>
            <person name="Bloem J."/>
            <person name="Labutti K."/>
            <person name="Salamov A."/>
            <person name="Andreopoulos B."/>
            <person name="Baker S.E."/>
            <person name="Barry K."/>
            <person name="Bills G."/>
            <person name="Bluhm B.H."/>
            <person name="Cannon C."/>
            <person name="Castanera R."/>
            <person name="Culley D.E."/>
            <person name="Daum C."/>
            <person name="Ezra D."/>
            <person name="Gonzalez J.B."/>
            <person name="Henrissat B."/>
            <person name="Kuo A."/>
            <person name="Liang C."/>
            <person name="Lipzen A."/>
            <person name="Lutzoni F."/>
            <person name="Magnuson J."/>
            <person name="Mondo S."/>
            <person name="Nolan M."/>
            <person name="Ohm R."/>
            <person name="Pangilinan J."/>
            <person name="Park H.-J."/>
            <person name="Ramirez L."/>
            <person name="Alfaro M."/>
            <person name="Sun H."/>
            <person name="Tritt A."/>
            <person name="Yoshinaga Y."/>
            <person name="Zwiers L.-H."/>
            <person name="Turgeon B.G."/>
            <person name="Goodwin S.B."/>
            <person name="Spatafora J.W."/>
            <person name="Crous P.W."/>
            <person name="Grigoriev I.V."/>
        </authorList>
    </citation>
    <scope>NUCLEOTIDE SEQUENCE</scope>
    <source>
        <strain evidence="1">CBS 394.84</strain>
    </source>
</reference>
<dbReference type="EMBL" id="ML976615">
    <property type="protein sequence ID" value="KAF1849529.1"/>
    <property type="molecule type" value="Genomic_DNA"/>
</dbReference>
<organism evidence="1 2">
    <name type="scientific">Cucurbitaria berberidis CBS 394.84</name>
    <dbReference type="NCBI Taxonomy" id="1168544"/>
    <lineage>
        <taxon>Eukaryota</taxon>
        <taxon>Fungi</taxon>
        <taxon>Dikarya</taxon>
        <taxon>Ascomycota</taxon>
        <taxon>Pezizomycotina</taxon>
        <taxon>Dothideomycetes</taxon>
        <taxon>Pleosporomycetidae</taxon>
        <taxon>Pleosporales</taxon>
        <taxon>Pleosporineae</taxon>
        <taxon>Cucurbitariaceae</taxon>
        <taxon>Cucurbitaria</taxon>
    </lineage>
</organism>
<evidence type="ECO:0000313" key="2">
    <source>
        <dbReference type="Proteomes" id="UP000800039"/>
    </source>
</evidence>
<accession>A0A9P4LCV2</accession>